<feature type="compositionally biased region" description="Low complexity" evidence="1">
    <location>
        <begin position="41"/>
        <end position="57"/>
    </location>
</feature>
<gene>
    <name evidence="2" type="ORF">DOTSEDRAFT_27714</name>
</gene>
<reference evidence="3" key="1">
    <citation type="journal article" date="2012" name="PLoS Genet.">
        <title>The genomes of the fungal plant pathogens Cladosporium fulvum and Dothistroma septosporum reveal adaptation to different hosts and lifestyles but also signatures of common ancestry.</title>
        <authorList>
            <person name="de Wit P.J.G.M."/>
            <person name="van der Burgt A."/>
            <person name="Oekmen B."/>
            <person name="Stergiopoulos I."/>
            <person name="Abd-Elsalam K.A."/>
            <person name="Aerts A.L."/>
            <person name="Bahkali A.H."/>
            <person name="Beenen H.G."/>
            <person name="Chettri P."/>
            <person name="Cox M.P."/>
            <person name="Datema E."/>
            <person name="de Vries R.P."/>
            <person name="Dhillon B."/>
            <person name="Ganley A.R."/>
            <person name="Griffiths S.A."/>
            <person name="Guo Y."/>
            <person name="Hamelin R.C."/>
            <person name="Henrissat B."/>
            <person name="Kabir M.S."/>
            <person name="Jashni M.K."/>
            <person name="Kema G."/>
            <person name="Klaubauf S."/>
            <person name="Lapidus A."/>
            <person name="Levasseur A."/>
            <person name="Lindquist E."/>
            <person name="Mehrabi R."/>
            <person name="Ohm R.A."/>
            <person name="Owen T.J."/>
            <person name="Salamov A."/>
            <person name="Schwelm A."/>
            <person name="Schijlen E."/>
            <person name="Sun H."/>
            <person name="van den Burg H.A."/>
            <person name="van Ham R.C.H.J."/>
            <person name="Zhang S."/>
            <person name="Goodwin S.B."/>
            <person name="Grigoriev I.V."/>
            <person name="Collemare J."/>
            <person name="Bradshaw R.E."/>
        </authorList>
    </citation>
    <scope>NUCLEOTIDE SEQUENCE [LARGE SCALE GENOMIC DNA]</scope>
    <source>
        <strain evidence="3">NZE10 / CBS 128990</strain>
    </source>
</reference>
<dbReference type="OMA" id="ANSGQCG"/>
<evidence type="ECO:0000256" key="1">
    <source>
        <dbReference type="SAM" id="MobiDB-lite"/>
    </source>
</evidence>
<dbReference type="OrthoDB" id="5988651at2759"/>
<keyword evidence="3" id="KW-1185">Reference proteome</keyword>
<protein>
    <submittedName>
        <fullName evidence="2">Uncharacterized protein</fullName>
    </submittedName>
</protein>
<reference evidence="2 3" key="2">
    <citation type="journal article" date="2012" name="PLoS Pathog.">
        <title>Diverse lifestyles and strategies of plant pathogenesis encoded in the genomes of eighteen Dothideomycetes fungi.</title>
        <authorList>
            <person name="Ohm R.A."/>
            <person name="Feau N."/>
            <person name="Henrissat B."/>
            <person name="Schoch C.L."/>
            <person name="Horwitz B.A."/>
            <person name="Barry K.W."/>
            <person name="Condon B.J."/>
            <person name="Copeland A.C."/>
            <person name="Dhillon B."/>
            <person name="Glaser F."/>
            <person name="Hesse C.N."/>
            <person name="Kosti I."/>
            <person name="LaButti K."/>
            <person name="Lindquist E.A."/>
            <person name="Lucas S."/>
            <person name="Salamov A.A."/>
            <person name="Bradshaw R.E."/>
            <person name="Ciuffetti L."/>
            <person name="Hamelin R.C."/>
            <person name="Kema G.H.J."/>
            <person name="Lawrence C."/>
            <person name="Scott J.A."/>
            <person name="Spatafora J.W."/>
            <person name="Turgeon B.G."/>
            <person name="de Wit P.J.G.M."/>
            <person name="Zhong S."/>
            <person name="Goodwin S.B."/>
            <person name="Grigoriev I.V."/>
        </authorList>
    </citation>
    <scope>NUCLEOTIDE SEQUENCE [LARGE SCALE GENOMIC DNA]</scope>
    <source>
        <strain evidence="3">NZE10 / CBS 128990</strain>
    </source>
</reference>
<organism evidence="2 3">
    <name type="scientific">Dothistroma septosporum (strain NZE10 / CBS 128990)</name>
    <name type="common">Red band needle blight fungus</name>
    <name type="synonym">Mycosphaerella pini</name>
    <dbReference type="NCBI Taxonomy" id="675120"/>
    <lineage>
        <taxon>Eukaryota</taxon>
        <taxon>Fungi</taxon>
        <taxon>Dikarya</taxon>
        <taxon>Ascomycota</taxon>
        <taxon>Pezizomycotina</taxon>
        <taxon>Dothideomycetes</taxon>
        <taxon>Dothideomycetidae</taxon>
        <taxon>Mycosphaerellales</taxon>
        <taxon>Mycosphaerellaceae</taxon>
        <taxon>Dothistroma</taxon>
    </lineage>
</organism>
<dbReference type="EMBL" id="KB446544">
    <property type="protein sequence ID" value="EME39747.1"/>
    <property type="molecule type" value="Genomic_DNA"/>
</dbReference>
<dbReference type="Proteomes" id="UP000016933">
    <property type="component" value="Unassembled WGS sequence"/>
</dbReference>
<name>N1PC55_DOTSN</name>
<dbReference type="AlphaFoldDB" id="N1PC55"/>
<dbReference type="eggNOG" id="ENOG502TBGQ">
    <property type="taxonomic scope" value="Eukaryota"/>
</dbReference>
<evidence type="ECO:0000313" key="2">
    <source>
        <dbReference type="EMBL" id="EME39747.1"/>
    </source>
</evidence>
<evidence type="ECO:0000313" key="3">
    <source>
        <dbReference type="Proteomes" id="UP000016933"/>
    </source>
</evidence>
<proteinExistence type="predicted"/>
<sequence>MPDKTPMTKGDSSRIQSAEAKSGNDPGFAARAQSAGDRNTNAGNSAGSNNASGGNKK</sequence>
<accession>N1PC55</accession>
<feature type="region of interest" description="Disordered" evidence="1">
    <location>
        <begin position="1"/>
        <end position="57"/>
    </location>
</feature>
<dbReference type="HOGENOM" id="CLU_193137_0_2_1"/>